<dbReference type="PANTHER" id="PTHR30303">
    <property type="entry name" value="HYDROGENASE ISOENZYMES FORMATION PROTEIN HYPE"/>
    <property type="match status" value="1"/>
</dbReference>
<dbReference type="InterPro" id="IPR016188">
    <property type="entry name" value="PurM-like_N"/>
</dbReference>
<dbReference type="Gene3D" id="3.90.650.10">
    <property type="entry name" value="PurM-like C-terminal domain"/>
    <property type="match status" value="1"/>
</dbReference>
<comment type="caution">
    <text evidence="4">The sequence shown here is derived from an EMBL/GenBank/DDBJ whole genome shotgun (WGS) entry which is preliminary data.</text>
</comment>
<organism evidence="4 5">
    <name type="scientific">Pseudanabaena mucicola FACHB-723</name>
    <dbReference type="NCBI Taxonomy" id="2692860"/>
    <lineage>
        <taxon>Bacteria</taxon>
        <taxon>Bacillati</taxon>
        <taxon>Cyanobacteriota</taxon>
        <taxon>Cyanophyceae</taxon>
        <taxon>Pseudanabaenales</taxon>
        <taxon>Pseudanabaenaceae</taxon>
        <taxon>Pseudanabaena</taxon>
    </lineage>
</organism>
<gene>
    <name evidence="4" type="primary">hypE</name>
    <name evidence="4" type="ORF">H6F41_14405</name>
</gene>
<dbReference type="Gene3D" id="3.30.1330.10">
    <property type="entry name" value="PurM-like, N-terminal domain"/>
    <property type="match status" value="1"/>
</dbReference>
<dbReference type="InterPro" id="IPR036921">
    <property type="entry name" value="PurM-like_N_sf"/>
</dbReference>
<feature type="domain" description="PurM-like N-terminal" evidence="2">
    <location>
        <begin position="49"/>
        <end position="161"/>
    </location>
</feature>
<evidence type="ECO:0000259" key="2">
    <source>
        <dbReference type="Pfam" id="PF00586"/>
    </source>
</evidence>
<sequence>MSLEQMSCPIAISQYPHVLLAHGGGGRLTHQLISEIFAPIFSMGDRAQQDAAILAIPHQKLAFTTDSYVVQPLFFAGGDIGTLAVNGTVNDLAMMGAKPLYLSAGLIIEEGLPMETLWRVAQSMRRAADLAGVQIVTGDTKVVDRGKGDGIFINTSGIGTIVTDLEIAPPSIREGDVILLNGDLGRHGIAIMAARQGLEFETEIESDCMDLSQLVMAMLEGGVEIHAMRDLTRGGLATALNELASTTNLSITIEETAIAVQDDVQAVCEILGLDPLYVANEGRFIAFVPESAVESAIAIARRFPQAGGAMRVIGQVNKPNVSSSKALVTLQGKLGMSRILSMLSGEQLPRIC</sequence>
<dbReference type="SUPFAM" id="SSF56042">
    <property type="entry name" value="PurM C-terminal domain-like"/>
    <property type="match status" value="1"/>
</dbReference>
<dbReference type="InterPro" id="IPR010918">
    <property type="entry name" value="PurM-like_C_dom"/>
</dbReference>
<accession>A0ABR8A0Q0</accession>
<keyword evidence="5" id="KW-1185">Reference proteome</keyword>
<reference evidence="4 5" key="1">
    <citation type="journal article" date="2020" name="ISME J.">
        <title>Comparative genomics reveals insights into cyanobacterial evolution and habitat adaptation.</title>
        <authorList>
            <person name="Chen M.Y."/>
            <person name="Teng W.K."/>
            <person name="Zhao L."/>
            <person name="Hu C.X."/>
            <person name="Zhou Y.K."/>
            <person name="Han B.P."/>
            <person name="Song L.R."/>
            <person name="Shu W.S."/>
        </authorList>
    </citation>
    <scope>NUCLEOTIDE SEQUENCE [LARGE SCALE GENOMIC DNA]</scope>
    <source>
        <strain evidence="4 5">FACHB-723</strain>
    </source>
</reference>
<evidence type="ECO:0000313" key="4">
    <source>
        <dbReference type="EMBL" id="MBD2189330.1"/>
    </source>
</evidence>
<dbReference type="EMBL" id="JACJQB010000035">
    <property type="protein sequence ID" value="MBD2189330.1"/>
    <property type="molecule type" value="Genomic_DNA"/>
</dbReference>
<dbReference type="SUPFAM" id="SSF55326">
    <property type="entry name" value="PurM N-terminal domain-like"/>
    <property type="match status" value="1"/>
</dbReference>
<protein>
    <submittedName>
        <fullName evidence="4">Hydrogenase expression/formation protein HypE</fullName>
    </submittedName>
</protein>
<dbReference type="RefSeq" id="WP_190404156.1">
    <property type="nucleotide sequence ID" value="NZ_JACJQB010000035.1"/>
</dbReference>
<dbReference type="Pfam" id="PF00586">
    <property type="entry name" value="AIRS"/>
    <property type="match status" value="1"/>
</dbReference>
<evidence type="ECO:0000259" key="3">
    <source>
        <dbReference type="Pfam" id="PF02769"/>
    </source>
</evidence>
<dbReference type="Proteomes" id="UP000642094">
    <property type="component" value="Unassembled WGS sequence"/>
</dbReference>
<feature type="domain" description="PurM-like C-terminal" evidence="3">
    <location>
        <begin position="173"/>
        <end position="319"/>
    </location>
</feature>
<name>A0ABR8A0Q0_9CYAN</name>
<dbReference type="PIRSF" id="PIRSF005644">
    <property type="entry name" value="Hdrgns_mtr_HypE"/>
    <property type="match status" value="1"/>
</dbReference>
<dbReference type="Pfam" id="PF02769">
    <property type="entry name" value="AIRS_C"/>
    <property type="match status" value="1"/>
</dbReference>
<evidence type="ECO:0000313" key="5">
    <source>
        <dbReference type="Proteomes" id="UP000642094"/>
    </source>
</evidence>
<dbReference type="InterPro" id="IPR011854">
    <property type="entry name" value="HypE"/>
</dbReference>
<dbReference type="CDD" id="cd02197">
    <property type="entry name" value="HypE"/>
    <property type="match status" value="1"/>
</dbReference>
<evidence type="ECO:0000256" key="1">
    <source>
        <dbReference type="ARBA" id="ARBA00006243"/>
    </source>
</evidence>
<proteinExistence type="inferred from homology"/>
<dbReference type="PANTHER" id="PTHR30303:SF0">
    <property type="entry name" value="CARBAMOYL DEHYDRATASE HYPE"/>
    <property type="match status" value="1"/>
</dbReference>
<comment type="similarity">
    <text evidence="1">Belongs to the HypE family.</text>
</comment>
<dbReference type="NCBIfam" id="TIGR02124">
    <property type="entry name" value="hypE"/>
    <property type="match status" value="1"/>
</dbReference>
<dbReference type="InterPro" id="IPR036676">
    <property type="entry name" value="PurM-like_C_sf"/>
</dbReference>